<organism evidence="2 3">
    <name type="scientific">Salicibibacter cibarius</name>
    <dbReference type="NCBI Taxonomy" id="2743000"/>
    <lineage>
        <taxon>Bacteria</taxon>
        <taxon>Bacillati</taxon>
        <taxon>Bacillota</taxon>
        <taxon>Bacilli</taxon>
        <taxon>Bacillales</taxon>
        <taxon>Bacillaceae</taxon>
        <taxon>Salicibibacter</taxon>
    </lineage>
</organism>
<evidence type="ECO:0000259" key="1">
    <source>
        <dbReference type="Pfam" id="PF12323"/>
    </source>
</evidence>
<name>A0A7T7C9X0_9BACI</name>
<dbReference type="KEGG" id="scia:HUG15_00625"/>
<dbReference type="AlphaFoldDB" id="A0A7T7C9X0"/>
<gene>
    <name evidence="2" type="ORF">HUG15_00625</name>
</gene>
<protein>
    <submittedName>
        <fullName evidence="2">Helix-turn-helix domain-containing protein</fullName>
    </submittedName>
</protein>
<accession>A0A7T7C9X0</accession>
<evidence type="ECO:0000313" key="3">
    <source>
        <dbReference type="Proteomes" id="UP000595823"/>
    </source>
</evidence>
<dbReference type="InterPro" id="IPR021027">
    <property type="entry name" value="Transposase_put_HTH"/>
</dbReference>
<sequence length="56" mass="6758">MGMPMSHSAYKFKIEPDEMQKETILQTLSLCRWLYNTALEQRIYEYKTHKQTLKCT</sequence>
<dbReference type="Pfam" id="PF12323">
    <property type="entry name" value="HTH_OrfB_IS605"/>
    <property type="match status" value="1"/>
</dbReference>
<keyword evidence="3" id="KW-1185">Reference proteome</keyword>
<dbReference type="EMBL" id="CP054705">
    <property type="protein sequence ID" value="QQK74268.1"/>
    <property type="molecule type" value="Genomic_DNA"/>
</dbReference>
<feature type="domain" description="Transposase putative helix-turn-helix" evidence="1">
    <location>
        <begin position="6"/>
        <end position="50"/>
    </location>
</feature>
<evidence type="ECO:0000313" key="2">
    <source>
        <dbReference type="EMBL" id="QQK74268.1"/>
    </source>
</evidence>
<dbReference type="Proteomes" id="UP000595823">
    <property type="component" value="Chromosome"/>
</dbReference>
<proteinExistence type="predicted"/>
<reference evidence="2 3" key="1">
    <citation type="submission" date="2020-06" db="EMBL/GenBank/DDBJ databases">
        <title>Genomic analysis of Salicibibacter sp. NKC5-3.</title>
        <authorList>
            <person name="Oh Y.J."/>
        </authorList>
    </citation>
    <scope>NUCLEOTIDE SEQUENCE [LARGE SCALE GENOMIC DNA]</scope>
    <source>
        <strain evidence="2 3">NKC5-3</strain>
    </source>
</reference>